<dbReference type="AlphaFoldDB" id="A0A5N7BUL0"/>
<protein>
    <recommendedName>
        <fullName evidence="3">C2H2-type domain-containing protein</fullName>
    </recommendedName>
</protein>
<organism evidence="4">
    <name type="scientific">Petromyces alliaceus</name>
    <name type="common">Aspergillus alliaceus</name>
    <dbReference type="NCBI Taxonomy" id="209559"/>
    <lineage>
        <taxon>Eukaryota</taxon>
        <taxon>Fungi</taxon>
        <taxon>Dikarya</taxon>
        <taxon>Ascomycota</taxon>
        <taxon>Pezizomycotina</taxon>
        <taxon>Eurotiomycetes</taxon>
        <taxon>Eurotiomycetidae</taxon>
        <taxon>Eurotiales</taxon>
        <taxon>Aspergillaceae</taxon>
        <taxon>Aspergillus</taxon>
        <taxon>Aspergillus subgen. Circumdati</taxon>
    </lineage>
</organism>
<dbReference type="Proteomes" id="UP000326877">
    <property type="component" value="Unassembled WGS sequence"/>
</dbReference>
<evidence type="ECO:0000259" key="3">
    <source>
        <dbReference type="PROSITE" id="PS50157"/>
    </source>
</evidence>
<accession>A0A5N7BUL0</accession>
<dbReference type="InterPro" id="IPR013087">
    <property type="entry name" value="Znf_C2H2_type"/>
</dbReference>
<feature type="domain" description="C2H2-type" evidence="3">
    <location>
        <begin position="132"/>
        <end position="162"/>
    </location>
</feature>
<reference evidence="4" key="1">
    <citation type="submission" date="2019-04" db="EMBL/GenBank/DDBJ databases">
        <title>Friends and foes A comparative genomics studyof 23 Aspergillus species from section Flavi.</title>
        <authorList>
            <consortium name="DOE Joint Genome Institute"/>
            <person name="Kjaerbolling I."/>
            <person name="Vesth T."/>
            <person name="Frisvad J.C."/>
            <person name="Nybo J.L."/>
            <person name="Theobald S."/>
            <person name="Kildgaard S."/>
            <person name="Isbrandt T."/>
            <person name="Kuo A."/>
            <person name="Sato A."/>
            <person name="Lyhne E.K."/>
            <person name="Kogle M.E."/>
            <person name="Wiebenga A."/>
            <person name="Kun R.S."/>
            <person name="Lubbers R.J."/>
            <person name="Makela M.R."/>
            <person name="Barry K."/>
            <person name="Chovatia M."/>
            <person name="Clum A."/>
            <person name="Daum C."/>
            <person name="Haridas S."/>
            <person name="He G."/>
            <person name="LaButti K."/>
            <person name="Lipzen A."/>
            <person name="Mondo S."/>
            <person name="Riley R."/>
            <person name="Salamov A."/>
            <person name="Simmons B.A."/>
            <person name="Magnuson J.K."/>
            <person name="Henrissat B."/>
            <person name="Mortensen U.H."/>
            <person name="Larsen T.O."/>
            <person name="Devries R.P."/>
            <person name="Grigoriev I.V."/>
            <person name="Machida M."/>
            <person name="Baker S.E."/>
            <person name="Andersen M.R."/>
        </authorList>
    </citation>
    <scope>NUCLEOTIDE SEQUENCE [LARGE SCALE GENOMIC DNA]</scope>
    <source>
        <strain evidence="4">IBT 14317</strain>
    </source>
</reference>
<gene>
    <name evidence="4" type="ORF">BDV23DRAFT_188180</name>
</gene>
<dbReference type="OrthoDB" id="6077919at2759"/>
<evidence type="ECO:0000313" key="4">
    <source>
        <dbReference type="EMBL" id="KAE8385506.1"/>
    </source>
</evidence>
<evidence type="ECO:0000256" key="2">
    <source>
        <dbReference type="SAM" id="MobiDB-lite"/>
    </source>
</evidence>
<keyword evidence="1" id="KW-0862">Zinc</keyword>
<dbReference type="GO" id="GO:0008270">
    <property type="term" value="F:zinc ion binding"/>
    <property type="evidence" value="ECO:0007669"/>
    <property type="project" value="UniProtKB-KW"/>
</dbReference>
<dbReference type="PROSITE" id="PS50157">
    <property type="entry name" value="ZINC_FINGER_C2H2_2"/>
    <property type="match status" value="1"/>
</dbReference>
<name>A0A5N7BUL0_PETAA</name>
<sequence>MSCTFAEAWSLLLSDPEVENTSYATERGTVNTQPSPTTSISSSSNEFSTLMSTARDPVLQHDLFDSASAARQCLTNLREQLQMLQHTSTLLDNETDTQRIIQLNSSIDMLTQAIPRSRLESASRSQERRPEYRCWDACCGGRLFSNRSNLIRHQREQSGENDRLRCSFCNSRFSRASVRNAHEAKGACRMRRMDSRRQRERERP</sequence>
<dbReference type="EMBL" id="ML735333">
    <property type="protein sequence ID" value="KAE8385506.1"/>
    <property type="molecule type" value="Genomic_DNA"/>
</dbReference>
<keyword evidence="1" id="KW-0863">Zinc-finger</keyword>
<keyword evidence="1" id="KW-0479">Metal-binding</keyword>
<feature type="region of interest" description="Disordered" evidence="2">
    <location>
        <begin position="184"/>
        <end position="204"/>
    </location>
</feature>
<proteinExistence type="predicted"/>
<evidence type="ECO:0000256" key="1">
    <source>
        <dbReference type="PROSITE-ProRule" id="PRU00042"/>
    </source>
</evidence>
<dbReference type="Gene3D" id="3.30.160.60">
    <property type="entry name" value="Classic Zinc Finger"/>
    <property type="match status" value="1"/>
</dbReference>